<name>A0A4R1QKQ3_9FIRM</name>
<gene>
    <name evidence="3" type="ORF">EDD77_13314</name>
</gene>
<organism evidence="3 4">
    <name type="scientific">Allofournierella massiliensis</name>
    <dbReference type="NCBI Taxonomy" id="1650663"/>
    <lineage>
        <taxon>Bacteria</taxon>
        <taxon>Bacillati</taxon>
        <taxon>Bacillota</taxon>
        <taxon>Clostridia</taxon>
        <taxon>Eubacteriales</taxon>
        <taxon>Oscillospiraceae</taxon>
        <taxon>Allofournierella</taxon>
    </lineage>
</organism>
<dbReference type="STRING" id="1650663.GCA_001486665_03529"/>
<dbReference type="PANTHER" id="PTHR46797">
    <property type="entry name" value="HTH-TYPE TRANSCRIPTIONAL REGULATOR"/>
    <property type="match status" value="1"/>
</dbReference>
<dbReference type="PANTHER" id="PTHR46797:SF1">
    <property type="entry name" value="METHYLPHOSPHONATE SYNTHASE"/>
    <property type="match status" value="1"/>
</dbReference>
<dbReference type="InterPro" id="IPR001387">
    <property type="entry name" value="Cro/C1-type_HTH"/>
</dbReference>
<evidence type="ECO:0000259" key="2">
    <source>
        <dbReference type="PROSITE" id="PS50943"/>
    </source>
</evidence>
<evidence type="ECO:0000256" key="1">
    <source>
        <dbReference type="ARBA" id="ARBA00023125"/>
    </source>
</evidence>
<dbReference type="PROSITE" id="PS50943">
    <property type="entry name" value="HTH_CROC1"/>
    <property type="match status" value="1"/>
</dbReference>
<evidence type="ECO:0000313" key="4">
    <source>
        <dbReference type="Proteomes" id="UP000295184"/>
    </source>
</evidence>
<dbReference type="GO" id="GO:0005829">
    <property type="term" value="C:cytosol"/>
    <property type="evidence" value="ECO:0007669"/>
    <property type="project" value="TreeGrafter"/>
</dbReference>
<protein>
    <submittedName>
        <fullName evidence="3">Helix-turn-helix protein</fullName>
    </submittedName>
</protein>
<proteinExistence type="predicted"/>
<reference evidence="3 4" key="1">
    <citation type="submission" date="2019-03" db="EMBL/GenBank/DDBJ databases">
        <title>Genomic Encyclopedia of Type Strains, Phase IV (KMG-IV): sequencing the most valuable type-strain genomes for metagenomic binning, comparative biology and taxonomic classification.</title>
        <authorList>
            <person name="Goeker M."/>
        </authorList>
    </citation>
    <scope>NUCLEOTIDE SEQUENCE [LARGE SCALE GENOMIC DNA]</scope>
    <source>
        <strain evidence="3 4">DSM 100451</strain>
    </source>
</reference>
<sequence length="115" mass="12468">MAESKTIARQVGARIRQLRTDQGMSLEKLALECGMNPAFLGHVERGLRCPTVYTLARVCTGLGISLAELFLAAPEQENGNAAAIQHVTDRMRTLTPQQAQAVARLVDDALELIVP</sequence>
<dbReference type="RefSeq" id="WP_058967120.1">
    <property type="nucleotide sequence ID" value="NZ_CABKVM010000019.1"/>
</dbReference>
<dbReference type="GO" id="GO:0003677">
    <property type="term" value="F:DNA binding"/>
    <property type="evidence" value="ECO:0007669"/>
    <property type="project" value="UniProtKB-KW"/>
</dbReference>
<dbReference type="Proteomes" id="UP000295184">
    <property type="component" value="Unassembled WGS sequence"/>
</dbReference>
<dbReference type="GO" id="GO:0003700">
    <property type="term" value="F:DNA-binding transcription factor activity"/>
    <property type="evidence" value="ECO:0007669"/>
    <property type="project" value="TreeGrafter"/>
</dbReference>
<evidence type="ECO:0000313" key="3">
    <source>
        <dbReference type="EMBL" id="TCL53473.1"/>
    </source>
</evidence>
<dbReference type="OrthoDB" id="1692255at2"/>
<keyword evidence="1" id="KW-0238">DNA-binding</keyword>
<dbReference type="Pfam" id="PF01381">
    <property type="entry name" value="HTH_3"/>
    <property type="match status" value="1"/>
</dbReference>
<dbReference type="EMBL" id="SLUM01000033">
    <property type="protein sequence ID" value="TCL53473.1"/>
    <property type="molecule type" value="Genomic_DNA"/>
</dbReference>
<accession>A0A4R1QKQ3</accession>
<dbReference type="AlphaFoldDB" id="A0A4R1QKQ3"/>
<comment type="caution">
    <text evidence="3">The sequence shown here is derived from an EMBL/GenBank/DDBJ whole genome shotgun (WGS) entry which is preliminary data.</text>
</comment>
<dbReference type="Gene3D" id="1.10.260.40">
    <property type="entry name" value="lambda repressor-like DNA-binding domains"/>
    <property type="match status" value="1"/>
</dbReference>
<dbReference type="CDD" id="cd00093">
    <property type="entry name" value="HTH_XRE"/>
    <property type="match status" value="1"/>
</dbReference>
<dbReference type="InterPro" id="IPR050807">
    <property type="entry name" value="TransReg_Diox_bact_type"/>
</dbReference>
<dbReference type="InterPro" id="IPR010982">
    <property type="entry name" value="Lambda_DNA-bd_dom_sf"/>
</dbReference>
<feature type="domain" description="HTH cro/C1-type" evidence="2">
    <location>
        <begin position="15"/>
        <end position="69"/>
    </location>
</feature>
<dbReference type="SUPFAM" id="SSF47413">
    <property type="entry name" value="lambda repressor-like DNA-binding domains"/>
    <property type="match status" value="1"/>
</dbReference>
<dbReference type="SMART" id="SM00530">
    <property type="entry name" value="HTH_XRE"/>
    <property type="match status" value="1"/>
</dbReference>